<accession>A0ABX1VZ96</accession>
<keyword evidence="2" id="KW-1185">Reference proteome</keyword>
<name>A0ABX1VZ96_9SPHI</name>
<organism evidence="1 2">
    <name type="scientific">Mucilaginibacter humi</name>
    <dbReference type="NCBI Taxonomy" id="2732510"/>
    <lineage>
        <taxon>Bacteria</taxon>
        <taxon>Pseudomonadati</taxon>
        <taxon>Bacteroidota</taxon>
        <taxon>Sphingobacteriia</taxon>
        <taxon>Sphingobacteriales</taxon>
        <taxon>Sphingobacteriaceae</taxon>
        <taxon>Mucilaginibacter</taxon>
    </lineage>
</organism>
<dbReference type="Proteomes" id="UP000566071">
    <property type="component" value="Unassembled WGS sequence"/>
</dbReference>
<evidence type="ECO:0000313" key="1">
    <source>
        <dbReference type="EMBL" id="NNU33205.1"/>
    </source>
</evidence>
<protein>
    <submittedName>
        <fullName evidence="1">Uncharacterized protein</fullName>
    </submittedName>
</protein>
<dbReference type="EMBL" id="JABFCR010000004">
    <property type="protein sequence ID" value="NNU33205.1"/>
    <property type="molecule type" value="Genomic_DNA"/>
</dbReference>
<gene>
    <name evidence="1" type="ORF">HK413_01660</name>
</gene>
<sequence>MLRTLRASDYNAPYVFVPDTLWKHQITLDAVGETKLIIPDSVFPKAKVSFFAELNFLNSNNESRRATEYLSWDYHDKKLTTKIEGDTLKIKYR</sequence>
<proteinExistence type="predicted"/>
<reference evidence="1 2" key="1">
    <citation type="submission" date="2020-05" db="EMBL/GenBank/DDBJ databases">
        <authorList>
            <person name="Khan S.A."/>
            <person name="Jeon C.O."/>
            <person name="Chun B.H."/>
        </authorList>
    </citation>
    <scope>NUCLEOTIDE SEQUENCE [LARGE SCALE GENOMIC DNA]</scope>
    <source>
        <strain evidence="1 2">S1162</strain>
    </source>
</reference>
<comment type="caution">
    <text evidence="1">The sequence shown here is derived from an EMBL/GenBank/DDBJ whole genome shotgun (WGS) entry which is preliminary data.</text>
</comment>
<dbReference type="RefSeq" id="WP_175268904.1">
    <property type="nucleotide sequence ID" value="NZ_JABFCR010000004.1"/>
</dbReference>
<evidence type="ECO:0000313" key="2">
    <source>
        <dbReference type="Proteomes" id="UP000566071"/>
    </source>
</evidence>